<feature type="compositionally biased region" description="Basic and acidic residues" evidence="1">
    <location>
        <begin position="95"/>
        <end position="112"/>
    </location>
</feature>
<evidence type="ECO:0000313" key="3">
    <source>
        <dbReference type="Proteomes" id="UP001295444"/>
    </source>
</evidence>
<sequence length="148" mass="16971">MKKRPEDLPGSARCKHYWADLNSSQMIRIRGTPTPSHAGGKKRPWWKWSSKDEWVQSGEIKTITAWIETAHENIPRSESSKKTAVLRKYISNIKPRGDRKEGNSQQPADRRVSSQSVGLYQDQYVYVNPHPGFKYLLKIEPAGNHRSG</sequence>
<dbReference type="EMBL" id="OW240913">
    <property type="protein sequence ID" value="CAH2252764.1"/>
    <property type="molecule type" value="Genomic_DNA"/>
</dbReference>
<proteinExistence type="predicted"/>
<protein>
    <submittedName>
        <fullName evidence="2">Uncharacterized protein</fullName>
    </submittedName>
</protein>
<reference evidence="2" key="1">
    <citation type="submission" date="2022-03" db="EMBL/GenBank/DDBJ databases">
        <authorList>
            <person name="Alioto T."/>
            <person name="Alioto T."/>
            <person name="Gomez Garrido J."/>
        </authorList>
    </citation>
    <scope>NUCLEOTIDE SEQUENCE</scope>
</reference>
<feature type="region of interest" description="Disordered" evidence="1">
    <location>
        <begin position="90"/>
        <end position="116"/>
    </location>
</feature>
<accession>A0AAD1RFU5</accession>
<dbReference type="Proteomes" id="UP001295444">
    <property type="component" value="Chromosome 02"/>
</dbReference>
<gene>
    <name evidence="2" type="ORF">PECUL_23A019238</name>
</gene>
<evidence type="ECO:0000256" key="1">
    <source>
        <dbReference type="SAM" id="MobiDB-lite"/>
    </source>
</evidence>
<evidence type="ECO:0000313" key="2">
    <source>
        <dbReference type="EMBL" id="CAH2252764.1"/>
    </source>
</evidence>
<dbReference type="AlphaFoldDB" id="A0AAD1RFU5"/>
<keyword evidence="3" id="KW-1185">Reference proteome</keyword>
<organism evidence="2 3">
    <name type="scientific">Pelobates cultripes</name>
    <name type="common">Western spadefoot toad</name>
    <dbReference type="NCBI Taxonomy" id="61616"/>
    <lineage>
        <taxon>Eukaryota</taxon>
        <taxon>Metazoa</taxon>
        <taxon>Chordata</taxon>
        <taxon>Craniata</taxon>
        <taxon>Vertebrata</taxon>
        <taxon>Euteleostomi</taxon>
        <taxon>Amphibia</taxon>
        <taxon>Batrachia</taxon>
        <taxon>Anura</taxon>
        <taxon>Pelobatoidea</taxon>
        <taxon>Pelobatidae</taxon>
        <taxon>Pelobates</taxon>
    </lineage>
</organism>
<name>A0AAD1RFU5_PELCU</name>